<keyword evidence="12 15" id="KW-1278">Translocase</keyword>
<comment type="cofactor">
    <cofactor evidence="1">
        <name>Zn(2+)</name>
        <dbReference type="ChEBI" id="CHEBI:29105"/>
    </cofactor>
</comment>
<dbReference type="AlphaFoldDB" id="A0A5B9QRJ7"/>
<comment type="similarity">
    <text evidence="3 15">Belongs to the SecA family.</text>
</comment>
<dbReference type="SMART" id="SM00957">
    <property type="entry name" value="SecA_DEAD"/>
    <property type="match status" value="1"/>
</dbReference>
<dbReference type="Pfam" id="PF02810">
    <property type="entry name" value="SEC-C"/>
    <property type="match status" value="1"/>
</dbReference>
<keyword evidence="11 15" id="KW-0653">Protein transport</keyword>
<dbReference type="CDD" id="cd17928">
    <property type="entry name" value="DEXDc_SecA"/>
    <property type="match status" value="1"/>
</dbReference>
<dbReference type="GO" id="GO:0006605">
    <property type="term" value="P:protein targeting"/>
    <property type="evidence" value="ECO:0007669"/>
    <property type="project" value="UniProtKB-UniRule"/>
</dbReference>
<dbReference type="PRINTS" id="PR00906">
    <property type="entry name" value="SECA"/>
</dbReference>
<evidence type="ECO:0000256" key="14">
    <source>
        <dbReference type="ARBA" id="ARBA00023136"/>
    </source>
</evidence>
<dbReference type="PROSITE" id="PS51192">
    <property type="entry name" value="HELICASE_ATP_BIND_1"/>
    <property type="match status" value="1"/>
</dbReference>
<dbReference type="InterPro" id="IPR000185">
    <property type="entry name" value="SecA"/>
</dbReference>
<evidence type="ECO:0000256" key="10">
    <source>
        <dbReference type="ARBA" id="ARBA00022840"/>
    </source>
</evidence>
<evidence type="ECO:0000256" key="16">
    <source>
        <dbReference type="SAM" id="MobiDB-lite"/>
    </source>
</evidence>
<sequence>MTTFVGDSPASVKALQVFLMTALERIWEILGLIFGGMLSSIERGITAIFGSSNARQINRFRERVEKINALEERFAALSDEELRAQTERFRERLREGETLEDILEEAFAVAREGGKRFLSMRHYDVQLIGGMVLHSGAIAEMITGEGKTLVATLPAYLNALEAKGVHVVTVNDYLARRDMEWMAPLYMNLGLTVGNIQSGMSIQEKQAAYACDITYGTNNEFGFDYLRDNMRPASRGDQRFPVEVQQSQGPLHYAIIDEVDNILIDEARTPLIISGPADQDLGKYAEADRVAQQLRKEEHFTVDEKQHNVTLTDEGVREAEKLAGVESFYTAGNMQWPHLIDNALKARYLYKLDVNYVVKDRQIVIVDEFTGRLMEGRQWSDGLHQAVEAKEGVPIKQETQTFATVTLQNFFKLYNKLSGMTGTAMTEANEFWKIYNLDVIAIPPNRTLERIEYPDVIYMTEKDKFKALAEDIERTSKWDVLVMKDGSELWGTIDSENDESIAFTPKGSKAKEQVPRSKVVDVERARRPVLVGTVSIEKSERLSSLLDMRGIQHQVLNAKQHGREADIVAQAGRLGAVTIATNMAGRGTDIILGGNPENMAWAQLQHKYPTRLEVPDEEWNALVKEIDEREQMTAEGKIVREIGGLCVMGTERHDSRRIDLQLRGRCGRQGDPGSSRFYLSLEDDLMRIFAGDFVKSVFERLGMNEGEAIESKMVTRRIEAAQKKVEERNFEIRKSLLEYDEVMDEQRKRVYGYRQNILDGHSCRKMILSQIEQQIDSHVEEFLDEHYGPTSYANWAGGQLGCQLEPRDYRGLDPKTADQYSREQAERAAEAAVAEALEENLPSEMDEEEWNWQALATWANKRYGTQFRDRDLKKLERIDLTDKLVEAAHQAIAKVELDEGAPLLENDFGLRKLCGWIRNKFGIEATPAELEQLEERHEVKSLLFERASTAYGTKEAEYPILTGISAYTYKEGNSIILDREGLAGWIEGRFGAKIPHDQLDLNRENLKNQLLPYSLQANEASVAKHEEAKQKVDDLFGDADPDTSALLAAGNESLDEMAAWLEAELSYQLPKEELGRMDRDAMMLAVEGAVDDRFYPEMRRMERQVLLSMVDGAWKDHLLAMDHLRSSVQLKSYAQLDPKVEYKREGMRMFEDMWSSIGERTTDLIFRMESFNEDFIRSTWVNASAHHAPAEPAQASSSADSSANNAQQRAADEAGGESRRKPDPVRNTEPRVGRNDPCPCGSGKKYKACCMRKMV</sequence>
<protein>
    <recommendedName>
        <fullName evidence="15">Protein translocase subunit SecA</fullName>
        <ecNumber evidence="15">7.4.2.8</ecNumber>
    </recommendedName>
</protein>
<feature type="binding site" evidence="15">
    <location>
        <begin position="144"/>
        <end position="148"/>
    </location>
    <ligand>
        <name>ATP</name>
        <dbReference type="ChEBI" id="CHEBI:30616"/>
    </ligand>
</feature>
<comment type="subunit">
    <text evidence="15">Monomer and homodimer. Part of the essential Sec protein translocation apparatus which comprises SecA, SecYEG and auxiliary proteins SecDF. Other proteins may also be involved.</text>
</comment>
<dbReference type="InterPro" id="IPR014018">
    <property type="entry name" value="SecA_motor_DEAD"/>
</dbReference>
<dbReference type="GO" id="GO:0017038">
    <property type="term" value="P:protein import"/>
    <property type="evidence" value="ECO:0007669"/>
    <property type="project" value="InterPro"/>
</dbReference>
<dbReference type="CDD" id="cd18803">
    <property type="entry name" value="SF2_C_secA"/>
    <property type="match status" value="1"/>
</dbReference>
<evidence type="ECO:0000256" key="1">
    <source>
        <dbReference type="ARBA" id="ARBA00001947"/>
    </source>
</evidence>
<dbReference type="GO" id="GO:0043952">
    <property type="term" value="P:protein transport by the Sec complex"/>
    <property type="evidence" value="ECO:0007669"/>
    <property type="project" value="UniProtKB-ARBA"/>
</dbReference>
<keyword evidence="4 15" id="KW-0813">Transport</keyword>
<feature type="compositionally biased region" description="Basic and acidic residues" evidence="16">
    <location>
        <begin position="1210"/>
        <end position="1234"/>
    </location>
</feature>
<reference evidence="19 20" key="1">
    <citation type="submission" date="2019-08" db="EMBL/GenBank/DDBJ databases">
        <title>Deep-cultivation of Planctomycetes and their phenomic and genomic characterization uncovers novel biology.</title>
        <authorList>
            <person name="Wiegand S."/>
            <person name="Jogler M."/>
            <person name="Boedeker C."/>
            <person name="Pinto D."/>
            <person name="Vollmers J."/>
            <person name="Rivas-Marin E."/>
            <person name="Kohn T."/>
            <person name="Peeters S.H."/>
            <person name="Heuer A."/>
            <person name="Rast P."/>
            <person name="Oberbeckmann S."/>
            <person name="Bunk B."/>
            <person name="Jeske O."/>
            <person name="Meyerdierks A."/>
            <person name="Storesund J.E."/>
            <person name="Kallscheuer N."/>
            <person name="Luecker S."/>
            <person name="Lage O.M."/>
            <person name="Pohl T."/>
            <person name="Merkel B.J."/>
            <person name="Hornburger P."/>
            <person name="Mueller R.-W."/>
            <person name="Bruemmer F."/>
            <person name="Labrenz M."/>
            <person name="Spormann A.M."/>
            <person name="Op den Camp H."/>
            <person name="Overmann J."/>
            <person name="Amann R."/>
            <person name="Jetten M.S.M."/>
            <person name="Mascher T."/>
            <person name="Medema M.H."/>
            <person name="Devos D.P."/>
            <person name="Kaster A.-K."/>
            <person name="Ovreas L."/>
            <person name="Rohde M."/>
            <person name="Galperin M.Y."/>
            <person name="Jogler C."/>
        </authorList>
    </citation>
    <scope>NUCLEOTIDE SEQUENCE [LARGE SCALE GENOMIC DNA]</scope>
    <source>
        <strain evidence="19 20">UC8</strain>
    </source>
</reference>
<dbReference type="PROSITE" id="PS01312">
    <property type="entry name" value="SECA"/>
    <property type="match status" value="1"/>
</dbReference>
<dbReference type="Gene3D" id="3.10.450.50">
    <property type="match status" value="1"/>
</dbReference>
<dbReference type="GO" id="GO:0005524">
    <property type="term" value="F:ATP binding"/>
    <property type="evidence" value="ECO:0007669"/>
    <property type="project" value="UniProtKB-UniRule"/>
</dbReference>
<dbReference type="Pfam" id="PF21090">
    <property type="entry name" value="P-loop_SecA"/>
    <property type="match status" value="1"/>
</dbReference>
<dbReference type="EMBL" id="CP042914">
    <property type="protein sequence ID" value="QEG41727.1"/>
    <property type="molecule type" value="Genomic_DNA"/>
</dbReference>
<dbReference type="InterPro" id="IPR020937">
    <property type="entry name" value="SecA_CS"/>
</dbReference>
<dbReference type="InterPro" id="IPR011115">
    <property type="entry name" value="SecA_DEAD"/>
</dbReference>
<dbReference type="InterPro" id="IPR014001">
    <property type="entry name" value="Helicase_ATP-bd"/>
</dbReference>
<keyword evidence="6 15" id="KW-0963">Cytoplasm</keyword>
<dbReference type="PANTHER" id="PTHR30612">
    <property type="entry name" value="SECA INNER MEMBRANE COMPONENT OF SEC PROTEIN SECRETION SYSTEM"/>
    <property type="match status" value="1"/>
</dbReference>
<dbReference type="InterPro" id="IPR011130">
    <property type="entry name" value="SecA_preprotein_X-link_dom"/>
</dbReference>
<feature type="region of interest" description="Disordered" evidence="16">
    <location>
        <begin position="1187"/>
        <end position="1244"/>
    </location>
</feature>
<evidence type="ECO:0000313" key="20">
    <source>
        <dbReference type="Proteomes" id="UP000325286"/>
    </source>
</evidence>
<evidence type="ECO:0000256" key="12">
    <source>
        <dbReference type="ARBA" id="ARBA00022967"/>
    </source>
</evidence>
<evidence type="ECO:0000313" key="19">
    <source>
        <dbReference type="EMBL" id="QEG41727.1"/>
    </source>
</evidence>
<evidence type="ECO:0000256" key="4">
    <source>
        <dbReference type="ARBA" id="ARBA00022448"/>
    </source>
</evidence>
<evidence type="ECO:0000256" key="11">
    <source>
        <dbReference type="ARBA" id="ARBA00022927"/>
    </source>
</evidence>
<dbReference type="Pfam" id="PF01043">
    <property type="entry name" value="SecA_PP_bind"/>
    <property type="match status" value="1"/>
</dbReference>
<name>A0A5B9QRJ7_9BACT</name>
<dbReference type="EC" id="7.4.2.8" evidence="15"/>
<evidence type="ECO:0000256" key="9">
    <source>
        <dbReference type="ARBA" id="ARBA00022833"/>
    </source>
</evidence>
<dbReference type="SMART" id="SM00958">
    <property type="entry name" value="SecA_PP_bind"/>
    <property type="match status" value="1"/>
</dbReference>
<dbReference type="HAMAP" id="MF_01382">
    <property type="entry name" value="SecA"/>
    <property type="match status" value="1"/>
</dbReference>
<dbReference type="InterPro" id="IPR036670">
    <property type="entry name" value="SecA_X-link_sf"/>
</dbReference>
<feature type="binding site" evidence="15">
    <location>
        <position position="126"/>
    </location>
    <ligand>
        <name>ATP</name>
        <dbReference type="ChEBI" id="CHEBI:30616"/>
    </ligand>
</feature>
<dbReference type="GO" id="GO:0046872">
    <property type="term" value="F:metal ion binding"/>
    <property type="evidence" value="ECO:0007669"/>
    <property type="project" value="UniProtKB-KW"/>
</dbReference>
<comment type="subcellular location">
    <subcellularLocation>
        <location evidence="15">Cell membrane</location>
        <topology evidence="15">Peripheral membrane protein</topology>
        <orientation evidence="15">Cytoplasmic side</orientation>
    </subcellularLocation>
    <subcellularLocation>
        <location evidence="15">Cytoplasm</location>
    </subcellularLocation>
    <subcellularLocation>
        <location evidence="2">Membrane</location>
        <topology evidence="2">Peripheral membrane protein</topology>
    </subcellularLocation>
    <text evidence="15">Distribution is 50-50.</text>
</comment>
<keyword evidence="5 15" id="KW-1003">Cell membrane</keyword>
<dbReference type="SUPFAM" id="SSF52540">
    <property type="entry name" value="P-loop containing nucleoside triphosphate hydrolases"/>
    <property type="match status" value="2"/>
</dbReference>
<dbReference type="InterPro" id="IPR027417">
    <property type="entry name" value="P-loop_NTPase"/>
</dbReference>
<dbReference type="GO" id="GO:0065002">
    <property type="term" value="P:intracellular protein transmembrane transport"/>
    <property type="evidence" value="ECO:0007669"/>
    <property type="project" value="UniProtKB-UniRule"/>
</dbReference>
<dbReference type="Pfam" id="PF07516">
    <property type="entry name" value="SecA_SW"/>
    <property type="match status" value="2"/>
</dbReference>
<dbReference type="InterPro" id="IPR004027">
    <property type="entry name" value="SEC_C_motif"/>
</dbReference>
<dbReference type="GO" id="GO:0005886">
    <property type="term" value="C:plasma membrane"/>
    <property type="evidence" value="ECO:0007669"/>
    <property type="project" value="UniProtKB-SubCell"/>
</dbReference>
<evidence type="ECO:0000256" key="7">
    <source>
        <dbReference type="ARBA" id="ARBA00022723"/>
    </source>
</evidence>
<keyword evidence="10 15" id="KW-0067">ATP-binding</keyword>
<evidence type="ECO:0000256" key="8">
    <source>
        <dbReference type="ARBA" id="ARBA00022741"/>
    </source>
</evidence>
<dbReference type="InterPro" id="IPR036266">
    <property type="entry name" value="SecA_Wing/Scaffold_sf"/>
</dbReference>
<dbReference type="PANTHER" id="PTHR30612:SF0">
    <property type="entry name" value="CHLOROPLAST PROTEIN-TRANSPORTING ATPASE"/>
    <property type="match status" value="1"/>
</dbReference>
<evidence type="ECO:0000259" key="17">
    <source>
        <dbReference type="PROSITE" id="PS51192"/>
    </source>
</evidence>
<keyword evidence="8 15" id="KW-0547">Nucleotide-binding</keyword>
<organism evidence="19 20">
    <name type="scientific">Roseimaritima ulvae</name>
    <dbReference type="NCBI Taxonomy" id="980254"/>
    <lineage>
        <taxon>Bacteria</taxon>
        <taxon>Pseudomonadati</taxon>
        <taxon>Planctomycetota</taxon>
        <taxon>Planctomycetia</taxon>
        <taxon>Pirellulales</taxon>
        <taxon>Pirellulaceae</taxon>
        <taxon>Roseimaritima</taxon>
    </lineage>
</organism>
<comment type="function">
    <text evidence="15">Part of the Sec protein translocase complex. Interacts with the SecYEG preprotein conducting channel. Has a central role in coupling the hydrolysis of ATP to the transfer of proteins into and across the cell membrane, serving as an ATP-driven molecular motor driving the stepwise translocation of polypeptide chains across the membrane.</text>
</comment>
<dbReference type="FunFam" id="3.40.50.300:FF:000113">
    <property type="entry name" value="Preprotein translocase subunit SecA"/>
    <property type="match status" value="1"/>
</dbReference>
<gene>
    <name evidence="15" type="primary">secA</name>
    <name evidence="19" type="ORF">UC8_37530</name>
</gene>
<dbReference type="GO" id="GO:0031522">
    <property type="term" value="C:cell envelope Sec protein transport complex"/>
    <property type="evidence" value="ECO:0007669"/>
    <property type="project" value="TreeGrafter"/>
</dbReference>
<accession>A0A5B9QRJ7</accession>
<dbReference type="KEGG" id="rul:UC8_37530"/>
<keyword evidence="9" id="KW-0862">Zinc</keyword>
<dbReference type="Gene3D" id="3.90.1440.10">
    <property type="entry name" value="SecA, preprotein cross-linking domain"/>
    <property type="match status" value="1"/>
</dbReference>
<dbReference type="Gene3D" id="1.10.3060.10">
    <property type="entry name" value="Helical scaffold and wing domains of SecA"/>
    <property type="match status" value="2"/>
</dbReference>
<dbReference type="FunFam" id="3.90.1440.10:FF:000003">
    <property type="entry name" value="Preprotein translocase SecA subunit"/>
    <property type="match status" value="1"/>
</dbReference>
<dbReference type="InterPro" id="IPR011116">
    <property type="entry name" value="SecA_Wing/Scaffold"/>
</dbReference>
<evidence type="ECO:0000256" key="13">
    <source>
        <dbReference type="ARBA" id="ARBA00023010"/>
    </source>
</evidence>
<dbReference type="PROSITE" id="PS51196">
    <property type="entry name" value="SECA_MOTOR_DEAD"/>
    <property type="match status" value="1"/>
</dbReference>
<keyword evidence="7" id="KW-0479">Metal-binding</keyword>
<proteinExistence type="inferred from homology"/>
<feature type="binding site" evidence="15">
    <location>
        <position position="589"/>
    </location>
    <ligand>
        <name>ATP</name>
        <dbReference type="ChEBI" id="CHEBI:30616"/>
    </ligand>
</feature>
<evidence type="ECO:0000259" key="18">
    <source>
        <dbReference type="PROSITE" id="PS51196"/>
    </source>
</evidence>
<evidence type="ECO:0000256" key="15">
    <source>
        <dbReference type="HAMAP-Rule" id="MF_01382"/>
    </source>
</evidence>
<dbReference type="SUPFAM" id="SSF81886">
    <property type="entry name" value="Helical scaffold and wing domains of SecA"/>
    <property type="match status" value="2"/>
</dbReference>
<dbReference type="Gene3D" id="3.40.50.300">
    <property type="entry name" value="P-loop containing nucleotide triphosphate hydrolases"/>
    <property type="match status" value="2"/>
</dbReference>
<evidence type="ECO:0000256" key="3">
    <source>
        <dbReference type="ARBA" id="ARBA00007650"/>
    </source>
</evidence>
<dbReference type="Pfam" id="PF07517">
    <property type="entry name" value="SecA_DEAD"/>
    <property type="match status" value="1"/>
</dbReference>
<dbReference type="GO" id="GO:0008564">
    <property type="term" value="F:protein-exporting ATPase activity"/>
    <property type="evidence" value="ECO:0007669"/>
    <property type="project" value="UniProtKB-EC"/>
</dbReference>
<keyword evidence="14 15" id="KW-0472">Membrane</keyword>
<evidence type="ECO:0000256" key="6">
    <source>
        <dbReference type="ARBA" id="ARBA00022490"/>
    </source>
</evidence>
<feature type="domain" description="SecA family profile" evidence="18">
    <location>
        <begin position="42"/>
        <end position="710"/>
    </location>
</feature>
<evidence type="ECO:0000256" key="5">
    <source>
        <dbReference type="ARBA" id="ARBA00022475"/>
    </source>
</evidence>
<dbReference type="Proteomes" id="UP000325286">
    <property type="component" value="Chromosome"/>
</dbReference>
<keyword evidence="20" id="KW-1185">Reference proteome</keyword>
<dbReference type="InterPro" id="IPR044722">
    <property type="entry name" value="SecA_SF2_C"/>
</dbReference>
<feature type="compositionally biased region" description="Low complexity" evidence="16">
    <location>
        <begin position="1187"/>
        <end position="1209"/>
    </location>
</feature>
<comment type="catalytic activity">
    <reaction evidence="15">
        <text>ATP + H2O + cellular proteinSide 1 = ADP + phosphate + cellular proteinSide 2.</text>
        <dbReference type="EC" id="7.4.2.8"/>
    </reaction>
</comment>
<keyword evidence="13 15" id="KW-0811">Translocation</keyword>
<dbReference type="GO" id="GO:0005829">
    <property type="term" value="C:cytosol"/>
    <property type="evidence" value="ECO:0007669"/>
    <property type="project" value="TreeGrafter"/>
</dbReference>
<feature type="domain" description="Helicase ATP-binding" evidence="17">
    <location>
        <begin position="128"/>
        <end position="295"/>
    </location>
</feature>
<dbReference type="SUPFAM" id="SSF81767">
    <property type="entry name" value="Pre-protein crosslinking domain of SecA"/>
    <property type="match status" value="1"/>
</dbReference>
<evidence type="ECO:0000256" key="2">
    <source>
        <dbReference type="ARBA" id="ARBA00004170"/>
    </source>
</evidence>